<sequence>MASRVVRVNSCASWLGSAGGTGLTLPADTREGRRTAVKSWGRIVSSVRVGSSRGSDVKNRPGPSAPRGLRRRKESTVLP</sequence>
<evidence type="ECO:0000256" key="1">
    <source>
        <dbReference type="SAM" id="MobiDB-lite"/>
    </source>
</evidence>
<dbReference type="AlphaFoldDB" id="A0AAD9M5Q1"/>
<proteinExistence type="predicted"/>
<feature type="region of interest" description="Disordered" evidence="1">
    <location>
        <begin position="15"/>
        <end position="36"/>
    </location>
</feature>
<evidence type="ECO:0000313" key="3">
    <source>
        <dbReference type="Proteomes" id="UP001232148"/>
    </source>
</evidence>
<dbReference type="EMBL" id="MU842827">
    <property type="protein sequence ID" value="KAK2032772.1"/>
    <property type="molecule type" value="Genomic_DNA"/>
</dbReference>
<keyword evidence="3" id="KW-1185">Reference proteome</keyword>
<evidence type="ECO:0000313" key="2">
    <source>
        <dbReference type="EMBL" id="KAK2032772.1"/>
    </source>
</evidence>
<gene>
    <name evidence="2" type="ORF">LX32DRAFT_155322</name>
</gene>
<reference evidence="2" key="1">
    <citation type="submission" date="2021-06" db="EMBL/GenBank/DDBJ databases">
        <title>Comparative genomics, transcriptomics and evolutionary studies reveal genomic signatures of adaptation to plant cell wall in hemibiotrophic fungi.</title>
        <authorList>
            <consortium name="DOE Joint Genome Institute"/>
            <person name="Baroncelli R."/>
            <person name="Diaz J.F."/>
            <person name="Benocci T."/>
            <person name="Peng M."/>
            <person name="Battaglia E."/>
            <person name="Haridas S."/>
            <person name="Andreopoulos W."/>
            <person name="Labutti K."/>
            <person name="Pangilinan J."/>
            <person name="Floch G.L."/>
            <person name="Makela M.R."/>
            <person name="Henrissat B."/>
            <person name="Grigoriev I.V."/>
            <person name="Crouch J.A."/>
            <person name="De Vries R.P."/>
            <person name="Sukno S.A."/>
            <person name="Thon M.R."/>
        </authorList>
    </citation>
    <scope>NUCLEOTIDE SEQUENCE</scope>
    <source>
        <strain evidence="2">MAFF235873</strain>
    </source>
</reference>
<protein>
    <submittedName>
        <fullName evidence="2">Uncharacterized protein</fullName>
    </submittedName>
</protein>
<organism evidence="2 3">
    <name type="scientific">Colletotrichum zoysiae</name>
    <dbReference type="NCBI Taxonomy" id="1216348"/>
    <lineage>
        <taxon>Eukaryota</taxon>
        <taxon>Fungi</taxon>
        <taxon>Dikarya</taxon>
        <taxon>Ascomycota</taxon>
        <taxon>Pezizomycotina</taxon>
        <taxon>Sordariomycetes</taxon>
        <taxon>Hypocreomycetidae</taxon>
        <taxon>Glomerellales</taxon>
        <taxon>Glomerellaceae</taxon>
        <taxon>Colletotrichum</taxon>
        <taxon>Colletotrichum graminicola species complex</taxon>
    </lineage>
</organism>
<dbReference type="Proteomes" id="UP001232148">
    <property type="component" value="Unassembled WGS sequence"/>
</dbReference>
<comment type="caution">
    <text evidence="2">The sequence shown here is derived from an EMBL/GenBank/DDBJ whole genome shotgun (WGS) entry which is preliminary data.</text>
</comment>
<name>A0AAD9M5Q1_9PEZI</name>
<feature type="region of interest" description="Disordered" evidence="1">
    <location>
        <begin position="48"/>
        <end position="79"/>
    </location>
</feature>
<accession>A0AAD9M5Q1</accession>